<keyword evidence="4" id="KW-1185">Reference proteome</keyword>
<reference evidence="3 4" key="1">
    <citation type="submission" date="2021-12" db="EMBL/GenBank/DDBJ databases">
        <title>Discovery of the Pendulisporaceae a myxobacterial family with distinct sporulation behavior and unique specialized metabolism.</title>
        <authorList>
            <person name="Garcia R."/>
            <person name="Popoff A."/>
            <person name="Bader C.D."/>
            <person name="Loehr J."/>
            <person name="Walesch S."/>
            <person name="Walt C."/>
            <person name="Boldt J."/>
            <person name="Bunk B."/>
            <person name="Haeckl F.J.F.P.J."/>
            <person name="Gunesch A.P."/>
            <person name="Birkelbach J."/>
            <person name="Nuebel U."/>
            <person name="Pietschmann T."/>
            <person name="Bach T."/>
            <person name="Mueller R."/>
        </authorList>
    </citation>
    <scope>NUCLEOTIDE SEQUENCE [LARGE SCALE GENOMIC DNA]</scope>
    <source>
        <strain evidence="3 4">MSr11954</strain>
    </source>
</reference>
<evidence type="ECO:0000313" key="4">
    <source>
        <dbReference type="Proteomes" id="UP001370348"/>
    </source>
</evidence>
<keyword evidence="2" id="KW-0732">Signal</keyword>
<evidence type="ECO:0000256" key="1">
    <source>
        <dbReference type="SAM" id="MobiDB-lite"/>
    </source>
</evidence>
<evidence type="ECO:0000313" key="3">
    <source>
        <dbReference type="EMBL" id="WXB18732.1"/>
    </source>
</evidence>
<dbReference type="SUPFAM" id="SSF49452">
    <property type="entry name" value="Starch-binding domain-like"/>
    <property type="match status" value="1"/>
</dbReference>
<sequence>MHRASQILTASCAILAGVLLGLPSCGSSDTSGFGPAPGEDGGNPVDGSFIPRPGGGDGGKPCNTGLCLQRVTCPGGGDTTLTGTVYDPAGNVPLYNALVFVPNAKLETIPTGASCDRCDSGSNVYTGDPVSSAVTDAFGNFTLKNVPVGEKIPVVVQIGKWRREHVTVNVPACTETKLTKEQTHLPRNRGEGSIPHIAIATGGADSMECLPIRMGLDPKEFSTRGQDGRIHLYQGKGGATVKFDSGTEFASANELWSSTDTLKAYDMVILSCEGGRFADDKPPATRNALYAYESMGGRVFASHWHEIWFRLGPAPVPSIGSWNVNEIPENDRDTQLAVVNDSFPKGKAFAQWLKNVGATPQDKMLPIQQARDIMSAVTDPRAQDWATIPQYVGRHENGDKFNANPPKAVQFVSYNAPLDKPEAEACGRAVYTNLHVSAGARADHLGKTFPTQECVSGPLSEQEKALEFMLFDLSSCISKDTEPPPPPVIH</sequence>
<accession>A0ABZ2M8A8</accession>
<dbReference type="Proteomes" id="UP001370348">
    <property type="component" value="Chromosome"/>
</dbReference>
<dbReference type="InterPro" id="IPR013784">
    <property type="entry name" value="Carb-bd-like_fold"/>
</dbReference>
<feature type="signal peptide" evidence="2">
    <location>
        <begin position="1"/>
        <end position="27"/>
    </location>
</feature>
<gene>
    <name evidence="3" type="ORF">LZC94_16030</name>
</gene>
<dbReference type="RefSeq" id="WP_394828360.1">
    <property type="nucleotide sequence ID" value="NZ_CP089984.1"/>
</dbReference>
<feature type="chain" id="PRO_5047275200" evidence="2">
    <location>
        <begin position="28"/>
        <end position="490"/>
    </location>
</feature>
<evidence type="ECO:0000256" key="2">
    <source>
        <dbReference type="SAM" id="SignalP"/>
    </source>
</evidence>
<dbReference type="EMBL" id="CP089984">
    <property type="protein sequence ID" value="WXB18732.1"/>
    <property type="molecule type" value="Genomic_DNA"/>
</dbReference>
<organism evidence="3 4">
    <name type="scientific">Pendulispora albinea</name>
    <dbReference type="NCBI Taxonomy" id="2741071"/>
    <lineage>
        <taxon>Bacteria</taxon>
        <taxon>Pseudomonadati</taxon>
        <taxon>Myxococcota</taxon>
        <taxon>Myxococcia</taxon>
        <taxon>Myxococcales</taxon>
        <taxon>Sorangiineae</taxon>
        <taxon>Pendulisporaceae</taxon>
        <taxon>Pendulispora</taxon>
    </lineage>
</organism>
<feature type="region of interest" description="Disordered" evidence="1">
    <location>
        <begin position="30"/>
        <end position="55"/>
    </location>
</feature>
<proteinExistence type="predicted"/>
<name>A0ABZ2M8A8_9BACT</name>
<protein>
    <submittedName>
        <fullName evidence="3">Carboxypeptidase-like regulatory domain-containing protein</fullName>
    </submittedName>
</protein>